<accession>A0A4U3EXR2</accession>
<feature type="signal peptide" evidence="1">
    <location>
        <begin position="1"/>
        <end position="21"/>
    </location>
</feature>
<dbReference type="Proteomes" id="UP000306393">
    <property type="component" value="Unassembled WGS sequence"/>
</dbReference>
<evidence type="ECO:0000313" key="4">
    <source>
        <dbReference type="Proteomes" id="UP000306393"/>
    </source>
</evidence>
<organism evidence="3 4">
    <name type="scientific">Erwinia persicina</name>
    <dbReference type="NCBI Taxonomy" id="55211"/>
    <lineage>
        <taxon>Bacteria</taxon>
        <taxon>Pseudomonadati</taxon>
        <taxon>Pseudomonadota</taxon>
        <taxon>Gammaproteobacteria</taxon>
        <taxon>Enterobacterales</taxon>
        <taxon>Erwiniaceae</taxon>
        <taxon>Erwinia</taxon>
    </lineage>
</organism>
<name>A0A4U3EXR2_9GAMM</name>
<evidence type="ECO:0000313" key="2">
    <source>
        <dbReference type="EMBL" id="MBD8105772.1"/>
    </source>
</evidence>
<evidence type="ECO:0000313" key="5">
    <source>
        <dbReference type="Proteomes" id="UP000661012"/>
    </source>
</evidence>
<dbReference type="Proteomes" id="UP000661012">
    <property type="component" value="Unassembled WGS sequence"/>
</dbReference>
<reference evidence="2 5" key="2">
    <citation type="journal article" date="2020" name="FEMS Microbiol. Ecol.">
        <title>Temporal dynamics of bacterial communities during seed development and maturation.</title>
        <authorList>
            <person name="Chesneau G."/>
            <person name="Torres-Cortes G."/>
            <person name="Briand M."/>
            <person name="Darrasse A."/>
            <person name="Preveaux A."/>
            <person name="Marais C."/>
            <person name="Jacques M.A."/>
            <person name="Shade A."/>
            <person name="Barret M."/>
        </authorList>
    </citation>
    <scope>NUCLEOTIDE SEQUENCE [LARGE SCALE GENOMIC DNA]</scope>
    <source>
        <strain evidence="2 5">CFBP13732</strain>
    </source>
</reference>
<dbReference type="EMBL" id="QGAC01000022">
    <property type="protein sequence ID" value="TKJ85631.1"/>
    <property type="molecule type" value="Genomic_DNA"/>
</dbReference>
<dbReference type="STRING" id="1219360.GCA_001571305_00528"/>
<proteinExistence type="predicted"/>
<dbReference type="AlphaFoldDB" id="A0A4U3EXR2"/>
<keyword evidence="1" id="KW-0732">Signal</keyword>
<comment type="caution">
    <text evidence="3">The sequence shown here is derived from an EMBL/GenBank/DDBJ whole genome shotgun (WGS) entry which is preliminary data.</text>
</comment>
<gene>
    <name evidence="3" type="ORF">EpCFBP13511_19655</name>
    <name evidence="2" type="ORF">IFT93_04950</name>
</gene>
<dbReference type="EMBL" id="JACYNN010000002">
    <property type="protein sequence ID" value="MBD8105772.1"/>
    <property type="molecule type" value="Genomic_DNA"/>
</dbReference>
<evidence type="ECO:0000313" key="3">
    <source>
        <dbReference type="EMBL" id="TKJ85631.1"/>
    </source>
</evidence>
<protein>
    <submittedName>
        <fullName evidence="3">Uncharacterized protein</fullName>
    </submittedName>
</protein>
<reference evidence="3 4" key="1">
    <citation type="journal article" date="2019" name="Sci. Rep.">
        <title>Differences in resource use lead to coexistence of seed-transmitted microbial populations.</title>
        <authorList>
            <person name="Torres-Cortes G."/>
            <person name="Garcia B.J."/>
            <person name="Compant S."/>
            <person name="Rezki S."/>
            <person name="Jones P."/>
            <person name="Preveaux A."/>
            <person name="Briand M."/>
            <person name="Roulet A."/>
            <person name="Bouchez O."/>
            <person name="Jacobson D."/>
            <person name="Barret M."/>
        </authorList>
    </citation>
    <scope>NUCLEOTIDE SEQUENCE [LARGE SCALE GENOMIC DNA]</scope>
    <source>
        <strain evidence="3 4">CFBP13511</strain>
    </source>
</reference>
<feature type="chain" id="PRO_5020679875" evidence="1">
    <location>
        <begin position="22"/>
        <end position="229"/>
    </location>
</feature>
<evidence type="ECO:0000256" key="1">
    <source>
        <dbReference type="SAM" id="SignalP"/>
    </source>
</evidence>
<dbReference type="RefSeq" id="WP_062742994.1">
    <property type="nucleotide sequence ID" value="NZ_CP101613.1"/>
</dbReference>
<dbReference type="OrthoDB" id="6847114at2"/>
<keyword evidence="5" id="KW-1185">Reference proteome</keyword>
<sequence length="229" mass="25073">MKTGAIAFTLSALLASTSAFSAEEESCRNGFFPGYQGEYHQAEIRAGAGQVHFYDDMNGCPEKGKSCARKAWLVPGNKVLVAQTKPGWSCVWYFAKKRDFTSWIPSASLSPIPTRTVQEADWLGRWLPVEGNNVITLSRRGGRLHVSGNADWHGGINSYGEQVVHVGEIDDDATVKGNRLTFGVPDSTTYECGGEMLLVNGNLIVRDNSNCGGMNVRFDSVYRLAEKTK</sequence>